<reference evidence="2 3" key="1">
    <citation type="journal article" date="2021" name="Elife">
        <title>Chloroplast acquisition without the gene transfer in kleptoplastic sea slugs, Plakobranchus ocellatus.</title>
        <authorList>
            <person name="Maeda T."/>
            <person name="Takahashi S."/>
            <person name="Yoshida T."/>
            <person name="Shimamura S."/>
            <person name="Takaki Y."/>
            <person name="Nagai Y."/>
            <person name="Toyoda A."/>
            <person name="Suzuki Y."/>
            <person name="Arimoto A."/>
            <person name="Ishii H."/>
            <person name="Satoh N."/>
            <person name="Nishiyama T."/>
            <person name="Hasebe M."/>
            <person name="Maruyama T."/>
            <person name="Minagawa J."/>
            <person name="Obokata J."/>
            <person name="Shigenobu S."/>
        </authorList>
    </citation>
    <scope>NUCLEOTIDE SEQUENCE [LARGE SCALE GENOMIC DNA]</scope>
</reference>
<gene>
    <name evidence="2" type="ORF">PoB_002620600</name>
</gene>
<dbReference type="Gene3D" id="1.20.140.150">
    <property type="match status" value="1"/>
</dbReference>
<keyword evidence="1" id="KW-1133">Transmembrane helix</keyword>
<dbReference type="Proteomes" id="UP000735302">
    <property type="component" value="Unassembled WGS sequence"/>
</dbReference>
<feature type="transmembrane region" description="Helical" evidence="1">
    <location>
        <begin position="12"/>
        <end position="30"/>
    </location>
</feature>
<keyword evidence="1" id="KW-0812">Transmembrane</keyword>
<evidence type="ECO:0000313" key="2">
    <source>
        <dbReference type="EMBL" id="GFN99700.1"/>
    </source>
</evidence>
<evidence type="ECO:0000313" key="3">
    <source>
        <dbReference type="Proteomes" id="UP000735302"/>
    </source>
</evidence>
<feature type="transmembrane region" description="Helical" evidence="1">
    <location>
        <begin position="67"/>
        <end position="88"/>
    </location>
</feature>
<dbReference type="EMBL" id="BLXT01003024">
    <property type="protein sequence ID" value="GFN99700.1"/>
    <property type="molecule type" value="Genomic_DNA"/>
</dbReference>
<feature type="transmembrane region" description="Helical" evidence="1">
    <location>
        <begin position="108"/>
        <end position="127"/>
    </location>
</feature>
<feature type="transmembrane region" description="Helical" evidence="1">
    <location>
        <begin position="139"/>
        <end position="161"/>
    </location>
</feature>
<sequence length="182" mass="20499">MSFFASKLKQICALFVGSILLLVGFLTPSWHSRTVYIPYSGYHSSTLGLWYYCADDICEFIWHRPTWLSVCGLTAGLSVLTGFAALKYRCILLIRAIRKEDWEEFAKWSFVSAVVSFGFTLFTMIYFHMKAPDNLGFGYSFICALAGSIMILLAVLLPLVVSAKMCSSFDDVLNCVLPRPRL</sequence>
<evidence type="ECO:0000256" key="1">
    <source>
        <dbReference type="SAM" id="Phobius"/>
    </source>
</evidence>
<proteinExistence type="predicted"/>
<organism evidence="2 3">
    <name type="scientific">Plakobranchus ocellatus</name>
    <dbReference type="NCBI Taxonomy" id="259542"/>
    <lineage>
        <taxon>Eukaryota</taxon>
        <taxon>Metazoa</taxon>
        <taxon>Spiralia</taxon>
        <taxon>Lophotrochozoa</taxon>
        <taxon>Mollusca</taxon>
        <taxon>Gastropoda</taxon>
        <taxon>Heterobranchia</taxon>
        <taxon>Euthyneura</taxon>
        <taxon>Panpulmonata</taxon>
        <taxon>Sacoglossa</taxon>
        <taxon>Placobranchoidea</taxon>
        <taxon>Plakobranchidae</taxon>
        <taxon>Plakobranchus</taxon>
    </lineage>
</organism>
<comment type="caution">
    <text evidence="2">The sequence shown here is derived from an EMBL/GenBank/DDBJ whole genome shotgun (WGS) entry which is preliminary data.</text>
</comment>
<dbReference type="AlphaFoldDB" id="A0AAV3ZYT9"/>
<accession>A0AAV3ZYT9</accession>
<name>A0AAV3ZYT9_9GAST</name>
<protein>
    <submittedName>
        <fullName evidence="2">Uncharacterized protein</fullName>
    </submittedName>
</protein>
<keyword evidence="1" id="KW-0472">Membrane</keyword>
<keyword evidence="3" id="KW-1185">Reference proteome</keyword>